<reference evidence="1" key="2">
    <citation type="submission" date="2016-06" db="EMBL/GenBank/DDBJ databases">
        <title>The genome of a short-lived fish provides insights into sex chromosome evolution and the genetic control of aging.</title>
        <authorList>
            <person name="Reichwald K."/>
            <person name="Felder M."/>
            <person name="Petzold A."/>
            <person name="Koch P."/>
            <person name="Groth M."/>
            <person name="Platzer M."/>
        </authorList>
    </citation>
    <scope>NUCLEOTIDE SEQUENCE</scope>
    <source>
        <tissue evidence="1">Brain</tissue>
    </source>
</reference>
<dbReference type="AlphaFoldDB" id="A0A1A7YKK3"/>
<organism evidence="1">
    <name type="scientific">Iconisemion striatum</name>
    <dbReference type="NCBI Taxonomy" id="60296"/>
    <lineage>
        <taxon>Eukaryota</taxon>
        <taxon>Metazoa</taxon>
        <taxon>Chordata</taxon>
        <taxon>Craniata</taxon>
        <taxon>Vertebrata</taxon>
        <taxon>Euteleostomi</taxon>
        <taxon>Actinopterygii</taxon>
        <taxon>Neopterygii</taxon>
        <taxon>Teleostei</taxon>
        <taxon>Neoteleostei</taxon>
        <taxon>Acanthomorphata</taxon>
        <taxon>Ovalentaria</taxon>
        <taxon>Atherinomorphae</taxon>
        <taxon>Cyprinodontiformes</taxon>
        <taxon>Nothobranchiidae</taxon>
        <taxon>Iconisemion</taxon>
    </lineage>
</organism>
<dbReference type="EMBL" id="HADX01008514">
    <property type="protein sequence ID" value="SBP30746.1"/>
    <property type="molecule type" value="Transcribed_RNA"/>
</dbReference>
<name>A0A1A7YKK3_9TELE</name>
<proteinExistence type="predicted"/>
<feature type="non-terminal residue" evidence="1">
    <location>
        <position position="1"/>
    </location>
</feature>
<evidence type="ECO:0000313" key="1">
    <source>
        <dbReference type="EMBL" id="SBP30746.1"/>
    </source>
</evidence>
<sequence length="78" mass="8840">VTLVDHVLVHGMTMREAGRLVQAKRESLHFCLYHQNLQGGKRVGVLAVRLLCTVTFELLNSSFLSFSKFPFFSCIKDV</sequence>
<feature type="non-terminal residue" evidence="1">
    <location>
        <position position="78"/>
    </location>
</feature>
<reference evidence="1" key="1">
    <citation type="submission" date="2016-05" db="EMBL/GenBank/DDBJ databases">
        <authorList>
            <person name="Lavstsen T."/>
            <person name="Jespersen J.S."/>
        </authorList>
    </citation>
    <scope>NUCLEOTIDE SEQUENCE</scope>
    <source>
        <tissue evidence="1">Brain</tissue>
    </source>
</reference>
<gene>
    <name evidence="1" type="primary">Nfu_g_1_009920</name>
</gene>
<accession>A0A1A7YKK3</accession>
<protein>
    <submittedName>
        <fullName evidence="1">Uncharacterized protein</fullName>
    </submittedName>
</protein>